<feature type="compositionally biased region" description="Acidic residues" evidence="5">
    <location>
        <begin position="773"/>
        <end position="785"/>
    </location>
</feature>
<sequence length="1321" mass="148415">MPSQRPCAAFEPISPDLNLAALVETTPNFEYVVRIHCDMIDHQGIEAFEKLILLHVVIGGKPLVIEGYQERLDRWTFALQWLRDNCSQKVENARDLTKKTNLPLSIGHYLNNMALLTNQWNSKNYKDPDRQRIYLKDIDCPPLWHDKLSHLIPPALFYLNESTGEHGGPGAVEEPNPNGPGTRRGRAIAQAGDLMSSLPPEMRAENMMCYIGHEGTYTPAHREMCASLGQNIMVETSTGAVEDGKPTKPGSSIWFMTETKDRHVVSEYWLSALGHDIEVENHFAQINAWKAAPFKTWVVEQRVGDFILIPPLAPHQVWNRGTRTMKAAWNRTTVETLEMALEEALPRARMVCRDEQYKNKAIIYYTLVKYSKLLTAAANLKQKASNKPPAKVRQLQKDFRRLHTLYTQILISESFAPGQEERKLEFITYDSNITCSYCRCNIFNRFLTCPSCIGELPNGDEDTYDICMECYAMGRSCLCISKLKWVEQFSWGDLTQKHEQWRRQIIQAEGQVTEKSPKSLKVELERYGKRSLAEICQLELKKRPWKDVRRPVAPVDDGNVSDEVVVNGEGIVQKKKRKPRQSEKFKREHKVCHFHTTWEPKWKQIECSQCDASFCYGTLARAFDMKPQEILAEKDWKCPRCRNFCICRRCREKPGWKMIEPPRIMLGHDTKKVADPRSVESLVDYSQSNISWLQKVGDDGTKDTRRLQRRKQAAEKAKAKPDELGDHYVEDADTTRPENSAVENGLLRLARQEGIPIDPNLENGAGEATTDGESQEEEDRYNENPEEAGVGEVFESYRQGPPQPQHVIPAGGIIRDAEHAYDATEAITFDYPDPEFEQQVPQSDEHAVLKEPAPLGYEPAVQPEEPAEIEMVQRKRKRSGAEAGDEPYKAHKKVKDMSARKKKQRKSLVVKLNIDKSKLGELNKMALIAQRALNGVEEDETPVISSDLRALNAESGAADTRLRVKKVHIERDDEDDDFTGPRVRKDRQKSAPEVHSVPARRTRTQNVAYEESSDGEGFAEVVGPHKRRDSRHLEGPDSYDNGTQSQSNSSTAADSGGTDASSPINADVEPSLEQTDVVVGLDQAPTTSQKTVSKRKDGIESPADLNKKNSAGHEIVSSTITVDSTINVESQNRTAIQLTGIQRSKSTKGPSASPLISVSSVNTPRNGKAQPRSSGALEAEKNRKAKLAAMHWARGDSNDLEDETWSGSEEEEEDDDDEPNKDHFVPKARTPRQHKPIEKSRLGVPDPVRPTPKPVDSGAANRASARKATPADWNNVISSDEDMVDVSIEHSKEHSKPSVSSARAKRVAGALKAASPTGRRR</sequence>
<feature type="compositionally biased region" description="Polar residues" evidence="5">
    <location>
        <begin position="1040"/>
        <end position="1064"/>
    </location>
</feature>
<dbReference type="InterPro" id="IPR018866">
    <property type="entry name" value="Znf-4CXXC_R1"/>
</dbReference>
<evidence type="ECO:0000256" key="4">
    <source>
        <dbReference type="ARBA" id="ARBA00023242"/>
    </source>
</evidence>
<dbReference type="HOGENOM" id="CLU_003774_0_0_1"/>
<accession>U1GER8</accession>
<dbReference type="Pfam" id="PF02373">
    <property type="entry name" value="JmjC"/>
    <property type="match status" value="1"/>
</dbReference>
<feature type="compositionally biased region" description="Basic and acidic residues" evidence="5">
    <location>
        <begin position="1287"/>
        <end position="1296"/>
    </location>
</feature>
<evidence type="ECO:0000256" key="1">
    <source>
        <dbReference type="ARBA" id="ARBA00004123"/>
    </source>
</evidence>
<feature type="region of interest" description="Disordered" evidence="5">
    <location>
        <begin position="163"/>
        <end position="185"/>
    </location>
</feature>
<name>U1GER8_ENDPU</name>
<reference evidence="8" key="1">
    <citation type="journal article" date="2014" name="BMC Genomics">
        <title>Genome characteristics reveal the impact of lichenization on lichen-forming fungus Endocarpon pusillum Hedwig (Verrucariales, Ascomycota).</title>
        <authorList>
            <person name="Wang Y.-Y."/>
            <person name="Liu B."/>
            <person name="Zhang X.-Y."/>
            <person name="Zhou Q.-M."/>
            <person name="Zhang T."/>
            <person name="Li H."/>
            <person name="Yu Y.-F."/>
            <person name="Zhang X.-L."/>
            <person name="Hao X.-Y."/>
            <person name="Wang M."/>
            <person name="Wang L."/>
            <person name="Wei J.-C."/>
        </authorList>
    </citation>
    <scope>NUCLEOTIDE SEQUENCE [LARGE SCALE GENOMIC DNA]</scope>
    <source>
        <strain evidence="8">Z07020 / HMAS-L-300199</strain>
    </source>
</reference>
<feature type="region of interest" description="Disordered" evidence="5">
    <location>
        <begin position="967"/>
        <end position="1113"/>
    </location>
</feature>
<dbReference type="InterPro" id="IPR003347">
    <property type="entry name" value="JmjC_dom"/>
</dbReference>
<feature type="compositionally biased region" description="Basic and acidic residues" evidence="5">
    <location>
        <begin position="696"/>
        <end position="736"/>
    </location>
</feature>
<evidence type="ECO:0000256" key="5">
    <source>
        <dbReference type="SAM" id="MobiDB-lite"/>
    </source>
</evidence>
<dbReference type="OMA" id="EVVSEYW"/>
<comment type="subcellular location">
    <subcellularLocation>
        <location evidence="1">Nucleus</location>
    </subcellularLocation>
</comment>
<feature type="region of interest" description="Disordered" evidence="5">
    <location>
        <begin position="696"/>
        <end position="738"/>
    </location>
</feature>
<evidence type="ECO:0000256" key="3">
    <source>
        <dbReference type="ARBA" id="ARBA00023163"/>
    </source>
</evidence>
<feature type="region of interest" description="Disordered" evidence="5">
    <location>
        <begin position="1137"/>
        <end position="1321"/>
    </location>
</feature>
<dbReference type="PROSITE" id="PS51184">
    <property type="entry name" value="JMJC"/>
    <property type="match status" value="1"/>
</dbReference>
<dbReference type="eggNOG" id="ENOG502QW48">
    <property type="taxonomic scope" value="Eukaryota"/>
</dbReference>
<feature type="compositionally biased region" description="Polar residues" evidence="5">
    <location>
        <begin position="1137"/>
        <end position="1165"/>
    </location>
</feature>
<dbReference type="Gene3D" id="2.60.120.650">
    <property type="entry name" value="Cupin"/>
    <property type="match status" value="1"/>
</dbReference>
<evidence type="ECO:0000256" key="2">
    <source>
        <dbReference type="ARBA" id="ARBA00023015"/>
    </source>
</evidence>
<dbReference type="SUPFAM" id="SSF51197">
    <property type="entry name" value="Clavaminate synthase-like"/>
    <property type="match status" value="1"/>
</dbReference>
<dbReference type="GO" id="GO:0005634">
    <property type="term" value="C:nucleus"/>
    <property type="evidence" value="ECO:0007669"/>
    <property type="project" value="UniProtKB-SubCell"/>
</dbReference>
<dbReference type="SMART" id="SM00558">
    <property type="entry name" value="JmjC"/>
    <property type="match status" value="1"/>
</dbReference>
<feature type="compositionally biased region" description="Basic residues" evidence="5">
    <location>
        <begin position="890"/>
        <end position="906"/>
    </location>
</feature>
<dbReference type="RefSeq" id="XP_007803656.1">
    <property type="nucleotide sequence ID" value="XM_007805465.1"/>
</dbReference>
<gene>
    <name evidence="7" type="ORF">EPUS_02464</name>
</gene>
<protein>
    <recommendedName>
        <fullName evidence="6">JmjC domain-containing protein</fullName>
    </recommendedName>
</protein>
<feature type="domain" description="JmjC" evidence="6">
    <location>
        <begin position="177"/>
        <end position="348"/>
    </location>
</feature>
<dbReference type="OrthoDB" id="298344at2759"/>
<evidence type="ECO:0000313" key="8">
    <source>
        <dbReference type="Proteomes" id="UP000019373"/>
    </source>
</evidence>
<keyword evidence="3" id="KW-0804">Transcription</keyword>
<keyword evidence="8" id="KW-1185">Reference proteome</keyword>
<proteinExistence type="predicted"/>
<feature type="region of interest" description="Disordered" evidence="5">
    <location>
        <begin position="753"/>
        <end position="785"/>
    </location>
</feature>
<evidence type="ECO:0000313" key="7">
    <source>
        <dbReference type="EMBL" id="ERF70598.1"/>
    </source>
</evidence>
<keyword evidence="4" id="KW-0539">Nucleus</keyword>
<organism evidence="7 8">
    <name type="scientific">Endocarpon pusillum (strain Z07020 / HMAS-L-300199)</name>
    <name type="common">Lichen-forming fungus</name>
    <dbReference type="NCBI Taxonomy" id="1263415"/>
    <lineage>
        <taxon>Eukaryota</taxon>
        <taxon>Fungi</taxon>
        <taxon>Dikarya</taxon>
        <taxon>Ascomycota</taxon>
        <taxon>Pezizomycotina</taxon>
        <taxon>Eurotiomycetes</taxon>
        <taxon>Chaetothyriomycetidae</taxon>
        <taxon>Verrucariales</taxon>
        <taxon>Verrucariaceae</taxon>
        <taxon>Endocarpon</taxon>
    </lineage>
</organism>
<keyword evidence="2" id="KW-0805">Transcription regulation</keyword>
<evidence type="ECO:0000259" key="6">
    <source>
        <dbReference type="PROSITE" id="PS51184"/>
    </source>
</evidence>
<feature type="region of interest" description="Disordered" evidence="5">
    <location>
        <begin position="856"/>
        <end position="906"/>
    </location>
</feature>
<dbReference type="Proteomes" id="UP000019373">
    <property type="component" value="Unassembled WGS sequence"/>
</dbReference>
<dbReference type="GeneID" id="19237517"/>
<dbReference type="EMBL" id="KE721301">
    <property type="protein sequence ID" value="ERF70598.1"/>
    <property type="molecule type" value="Genomic_DNA"/>
</dbReference>
<feature type="compositionally biased region" description="Acidic residues" evidence="5">
    <location>
        <begin position="1198"/>
        <end position="1219"/>
    </location>
</feature>
<dbReference type="Pfam" id="PF10497">
    <property type="entry name" value="zf-4CXXC_R1"/>
    <property type="match status" value="1"/>
</dbReference>